<name>T2IKC8_CROWT</name>
<dbReference type="AlphaFoldDB" id="T2IKC8"/>
<evidence type="ECO:0000313" key="1">
    <source>
        <dbReference type="EMBL" id="CCQ52650.1"/>
    </source>
</evidence>
<gene>
    <name evidence="1" type="ORF">CWATWH8502_1692</name>
</gene>
<proteinExistence type="predicted"/>
<organism evidence="1 2">
    <name type="scientific">Crocosphaera watsonii WH 8502</name>
    <dbReference type="NCBI Taxonomy" id="423474"/>
    <lineage>
        <taxon>Bacteria</taxon>
        <taxon>Bacillati</taxon>
        <taxon>Cyanobacteriota</taxon>
        <taxon>Cyanophyceae</taxon>
        <taxon>Oscillatoriophycideae</taxon>
        <taxon>Chroococcales</taxon>
        <taxon>Aphanothecaceae</taxon>
        <taxon>Crocosphaera</taxon>
    </lineage>
</organism>
<comment type="caution">
    <text evidence="1">The sequence shown here is derived from an EMBL/GenBank/DDBJ whole genome shotgun (WGS) entry which is preliminary data.</text>
</comment>
<sequence length="42" mass="4644">MGFVSGNSKNSPNVKVLDDICTMPTYFLEVLGFFLNFTLNGL</sequence>
<reference evidence="1 2" key="2">
    <citation type="submission" date="2013-09" db="EMBL/GenBank/DDBJ databases">
        <title>Whole genome comparison of six Crocosphaera watsonii strains with differing phenotypes.</title>
        <authorList>
            <person name="Bench S.R."/>
            <person name="Heller P."/>
            <person name="Frank I."/>
            <person name="Arciniega M."/>
            <person name="Shilova I.N."/>
            <person name="Zehr J.P."/>
        </authorList>
    </citation>
    <scope>NUCLEOTIDE SEQUENCE [LARGE SCALE GENOMIC DNA]</scope>
    <source>
        <strain evidence="1 2">WH 8502</strain>
    </source>
</reference>
<evidence type="ECO:0000313" key="2">
    <source>
        <dbReference type="Proteomes" id="UP000018348"/>
    </source>
</evidence>
<reference evidence="1 2" key="1">
    <citation type="submission" date="2013-01" db="EMBL/GenBank/DDBJ databases">
        <authorList>
            <person name="Bench S."/>
        </authorList>
    </citation>
    <scope>NUCLEOTIDE SEQUENCE [LARGE SCALE GENOMIC DNA]</scope>
    <source>
        <strain evidence="1 2">WH 8502</strain>
    </source>
</reference>
<dbReference type="Proteomes" id="UP000018348">
    <property type="component" value="Unassembled WGS sequence"/>
</dbReference>
<accession>T2IKC8</accession>
<protein>
    <submittedName>
        <fullName evidence="1">Uncharacterized protein</fullName>
    </submittedName>
</protein>
<dbReference type="EMBL" id="CAQK01000690">
    <property type="protein sequence ID" value="CCQ52650.1"/>
    <property type="molecule type" value="Genomic_DNA"/>
</dbReference>